<dbReference type="Pfam" id="PF00225">
    <property type="entry name" value="Kinesin"/>
    <property type="match status" value="1"/>
</dbReference>
<dbReference type="GO" id="GO:0005524">
    <property type="term" value="F:ATP binding"/>
    <property type="evidence" value="ECO:0007669"/>
    <property type="project" value="UniProtKB-UniRule"/>
</dbReference>
<dbReference type="GO" id="GO:0007018">
    <property type="term" value="P:microtubule-based movement"/>
    <property type="evidence" value="ECO:0007669"/>
    <property type="project" value="InterPro"/>
</dbReference>
<dbReference type="CDD" id="cd01374">
    <property type="entry name" value="KISc_CENP_E"/>
    <property type="match status" value="1"/>
</dbReference>
<dbReference type="InterPro" id="IPR027640">
    <property type="entry name" value="Kinesin-like_fam"/>
</dbReference>
<dbReference type="Gene3D" id="3.30.40.10">
    <property type="entry name" value="Zinc/RING finger domain, C3HC4 (zinc finger)"/>
    <property type="match status" value="1"/>
</dbReference>
<keyword evidence="7 9" id="KW-0505">Motor protein</keyword>
<dbReference type="PROSITE" id="PS50067">
    <property type="entry name" value="KINESIN_MOTOR_2"/>
    <property type="match status" value="1"/>
</dbReference>
<feature type="compositionally biased region" description="Polar residues" evidence="11">
    <location>
        <begin position="42"/>
        <end position="51"/>
    </location>
</feature>
<dbReference type="CDD" id="cd16649">
    <property type="entry name" value="mRING-HC-C3HC5_CGRF1-like"/>
    <property type="match status" value="1"/>
</dbReference>
<dbReference type="PRINTS" id="PR00380">
    <property type="entry name" value="KINESINHEAVY"/>
</dbReference>
<keyword evidence="2" id="KW-0934">Plastid</keyword>
<dbReference type="PROSITE" id="PS00411">
    <property type="entry name" value="KINESIN_MOTOR_1"/>
    <property type="match status" value="1"/>
</dbReference>
<evidence type="ECO:0000256" key="3">
    <source>
        <dbReference type="ARBA" id="ARBA00022701"/>
    </source>
</evidence>
<keyword evidence="2" id="KW-0150">Chloroplast</keyword>
<dbReference type="InterPro" id="IPR013083">
    <property type="entry name" value="Znf_RING/FYVE/PHD"/>
</dbReference>
<evidence type="ECO:0000256" key="8">
    <source>
        <dbReference type="PROSITE-ProRule" id="PRU00175"/>
    </source>
</evidence>
<evidence type="ECO:0000256" key="2">
    <source>
        <dbReference type="ARBA" id="ARBA00022528"/>
    </source>
</evidence>
<organism evidence="14">
    <name type="scientific">Marsilea vestita</name>
    <name type="common">Hairy water-clover</name>
    <dbReference type="NCBI Taxonomy" id="59764"/>
    <lineage>
        <taxon>Eukaryota</taxon>
        <taxon>Viridiplantae</taxon>
        <taxon>Streptophyta</taxon>
        <taxon>Embryophyta</taxon>
        <taxon>Tracheophyta</taxon>
        <taxon>Polypodiopsida</taxon>
        <taxon>Polypodiidae</taxon>
        <taxon>Salviniales</taxon>
        <taxon>Marsileaceae</taxon>
        <taxon>Marsilea</taxon>
    </lineage>
</organism>
<keyword evidence="8" id="KW-0479">Metal-binding</keyword>
<dbReference type="InterPro" id="IPR001752">
    <property type="entry name" value="Kinesin_motor_dom"/>
</dbReference>
<feature type="coiled-coil region" evidence="10">
    <location>
        <begin position="627"/>
        <end position="691"/>
    </location>
</feature>
<evidence type="ECO:0000256" key="10">
    <source>
        <dbReference type="SAM" id="Coils"/>
    </source>
</evidence>
<dbReference type="SMART" id="SM00129">
    <property type="entry name" value="KISc"/>
    <property type="match status" value="1"/>
</dbReference>
<dbReference type="FunFam" id="3.40.850.10:FF:000014">
    <property type="entry name" value="Kinesin-like protein KIN-7G"/>
    <property type="match status" value="1"/>
</dbReference>
<feature type="region of interest" description="Disordered" evidence="11">
    <location>
        <begin position="1"/>
        <end position="82"/>
    </location>
</feature>
<dbReference type="PANTHER" id="PTHR47968:SF33">
    <property type="entry name" value="KINESIN-LIKE PROTEIN KIN-7C, MITOCHONDRIAL ISOFORM X1"/>
    <property type="match status" value="1"/>
</dbReference>
<evidence type="ECO:0000256" key="4">
    <source>
        <dbReference type="ARBA" id="ARBA00022741"/>
    </source>
</evidence>
<evidence type="ECO:0000313" key="14">
    <source>
        <dbReference type="EMBL" id="AMS24218.1"/>
    </source>
</evidence>
<evidence type="ECO:0000256" key="5">
    <source>
        <dbReference type="ARBA" id="ARBA00022840"/>
    </source>
</evidence>
<dbReference type="EMBL" id="KT986244">
    <property type="protein sequence ID" value="AMS24218.1"/>
    <property type="molecule type" value="mRNA"/>
</dbReference>
<dbReference type="PROSITE" id="PS50089">
    <property type="entry name" value="ZF_RING_2"/>
    <property type="match status" value="1"/>
</dbReference>
<sequence length="1054" mass="117631">MPGLMSPAKPNKLSLSPNGRPRKDQHQSIANGSPPAHYRNGKLQTTNQSSKAPLGKPVPSPSPRKPNPHNSRRSSIIGSRRLFSASEPNPIWTTGAINGSDILGFSGSDNSENTPANVLSSSENRLSGIGAGRTKDKESVTVTVRFRPLNNREIQRGDDIVWFPDGDNIVRSQLHPTAAYAFDRVFGPSTITSNVYDAAARHVVHGAMDGINGTVFAYGVTSSGKTHTMHGDQKSPGIIPLAIKDVFSIIQETPSREYLLRVSYLEIYNEVINDLLDPAGQNLRVREDVQGTYVEGIKEELVLSPAHCLSLIATGEEHRHVGSNNFNLVSSRSHTIFTLTIESSTRGNFCFEDDVTLSQLNLIDLAGSESSKTETTGLRRKEGAYINKSLLTLGTVISKLTDGKAIHIPYRDSKLTRLLQPSLSGHGRISLICTITPASSSNEETHNTVKFAHRAKHIQIRALQNKIMDEKSLIKKYQSEIQNLKNELDDLKSRIPSNSVVMSSQEDLVTLKQQLEAGQEKLQSRLEEEEQAKTALLVRIQRLTKLILVSNKNANPQGHASKQNHRRRHSFGEHELAYLPHKKRDFAFVERKSDDPEGFKDVKSAGSNVEGGEKPAKALGRMNSKTMAGMENQLELLRDQVKMLSNEVSQSITFLKRLPSYSGSNLKHDQLDNMKNELQEKKKKMHYLEQRVIQCGQSGPLSSTILELSQMISKVMNDVNERVVELEIKSLDIKNLQEQLQKKETKIEDLQKDQERLLNENSNLEARNYELTKDASYANQVATAAALELKNLAEEMETLSKRNTSLATQLSVAEDIGQNAFRHTPPGITESNDGLKQELLESRQREAALEEILVQRDLNEAEILERLEDAKKGQTDLENDLAGMWALIRKLKHETMTSVELQSLQESTHIEIGTENFEDIMDLKMLEDCLHEEMHHNAKLETLVSQLRIEDLEDLDAATLEDLSVLHLDALTKLCHAKDKLRTKLGENESQLMTKPTSDLRDGQFCKSCFCQPISVVLFPCLHFSLCKLCSSACRECPLCRSLIQDKIITSPSS</sequence>
<dbReference type="GO" id="GO:0008270">
    <property type="term" value="F:zinc ion binding"/>
    <property type="evidence" value="ECO:0007669"/>
    <property type="project" value="UniProtKB-KW"/>
</dbReference>
<dbReference type="InterPro" id="IPR027417">
    <property type="entry name" value="P-loop_NTPase"/>
</dbReference>
<accession>A0A142KW98</accession>
<keyword evidence="5 9" id="KW-0067">ATP-binding</keyword>
<feature type="domain" description="RING-type" evidence="13">
    <location>
        <begin position="1006"/>
        <end position="1041"/>
    </location>
</feature>
<dbReference type="GO" id="GO:0008017">
    <property type="term" value="F:microtubule binding"/>
    <property type="evidence" value="ECO:0007669"/>
    <property type="project" value="InterPro"/>
</dbReference>
<proteinExistence type="evidence at transcript level"/>
<dbReference type="GO" id="GO:0003777">
    <property type="term" value="F:microtubule motor activity"/>
    <property type="evidence" value="ECO:0007669"/>
    <property type="project" value="InterPro"/>
</dbReference>
<evidence type="ECO:0000259" key="13">
    <source>
        <dbReference type="PROSITE" id="PS50089"/>
    </source>
</evidence>
<keyword evidence="3" id="KW-0493">Microtubule</keyword>
<dbReference type="InterPro" id="IPR036961">
    <property type="entry name" value="Kinesin_motor_dom_sf"/>
</dbReference>
<feature type="region of interest" description="Disordered" evidence="11">
    <location>
        <begin position="108"/>
        <end position="133"/>
    </location>
</feature>
<dbReference type="GO" id="GO:0005874">
    <property type="term" value="C:microtubule"/>
    <property type="evidence" value="ECO:0007669"/>
    <property type="project" value="UniProtKB-KW"/>
</dbReference>
<keyword evidence="8" id="KW-0862">Zinc</keyword>
<keyword evidence="6 10" id="KW-0175">Coiled coil</keyword>
<name>A0A142KW98_MARVE</name>
<dbReference type="PANTHER" id="PTHR47968">
    <property type="entry name" value="CENTROMERE PROTEIN E"/>
    <property type="match status" value="1"/>
</dbReference>
<evidence type="ECO:0000256" key="9">
    <source>
        <dbReference type="PROSITE-ProRule" id="PRU00283"/>
    </source>
</evidence>
<feature type="compositionally biased region" description="Polar residues" evidence="11">
    <location>
        <begin position="108"/>
        <end position="125"/>
    </location>
</feature>
<dbReference type="InterPro" id="IPR001841">
    <property type="entry name" value="Znf_RING"/>
</dbReference>
<evidence type="ECO:0000256" key="7">
    <source>
        <dbReference type="ARBA" id="ARBA00023175"/>
    </source>
</evidence>
<keyword evidence="8" id="KW-0863">Zinc-finger</keyword>
<evidence type="ECO:0000259" key="12">
    <source>
        <dbReference type="PROSITE" id="PS50067"/>
    </source>
</evidence>
<evidence type="ECO:0000256" key="11">
    <source>
        <dbReference type="SAM" id="MobiDB-lite"/>
    </source>
</evidence>
<keyword evidence="4 9" id="KW-0547">Nucleotide-binding</keyword>
<dbReference type="Pfam" id="PF13920">
    <property type="entry name" value="zf-C3HC4_3"/>
    <property type="match status" value="1"/>
</dbReference>
<dbReference type="SUPFAM" id="SSF52540">
    <property type="entry name" value="P-loop containing nucleoside triphosphate hydrolases"/>
    <property type="match status" value="1"/>
</dbReference>
<feature type="compositionally biased region" description="Pro residues" evidence="11">
    <location>
        <begin position="56"/>
        <end position="65"/>
    </location>
</feature>
<evidence type="ECO:0000256" key="1">
    <source>
        <dbReference type="ARBA" id="ARBA00007310"/>
    </source>
</evidence>
<dbReference type="AlphaFoldDB" id="A0A142KW98"/>
<evidence type="ECO:0000256" key="6">
    <source>
        <dbReference type="ARBA" id="ARBA00023054"/>
    </source>
</evidence>
<feature type="domain" description="Kinesin motor" evidence="12">
    <location>
        <begin position="139"/>
        <end position="458"/>
    </location>
</feature>
<dbReference type="Gene3D" id="3.40.850.10">
    <property type="entry name" value="Kinesin motor domain"/>
    <property type="match status" value="1"/>
</dbReference>
<feature type="coiled-coil region" evidence="10">
    <location>
        <begin position="460"/>
        <end position="546"/>
    </location>
</feature>
<feature type="binding site" evidence="9">
    <location>
        <begin position="219"/>
        <end position="226"/>
    </location>
    <ligand>
        <name>ATP</name>
        <dbReference type="ChEBI" id="CHEBI:30616"/>
    </ligand>
</feature>
<dbReference type="InterPro" id="IPR019821">
    <property type="entry name" value="Kinesin_motor_CS"/>
</dbReference>
<feature type="region of interest" description="Disordered" evidence="11">
    <location>
        <begin position="597"/>
        <end position="616"/>
    </location>
</feature>
<comment type="similarity">
    <text evidence="1">Belongs to the TRAFAC class myosin-kinesin ATPase superfamily. Kinesin family. KIN-7 subfamily.</text>
</comment>
<protein>
    <submittedName>
        <fullName evidence="14">Kinesin 7-Ia protein</fullName>
    </submittedName>
</protein>
<reference evidence="14" key="1">
    <citation type="journal article" date="2016" name="Cytoskeleton">
        <title>Transcriptome analysis reveals a diverse family of kinesins essential for spermatogenesis in the fern Marsilea.</title>
        <authorList>
            <person name="Tomei E.J."/>
            <person name="Wolniak S.M."/>
        </authorList>
    </citation>
    <scope>NUCLEOTIDE SEQUENCE</scope>
</reference>
<feature type="coiled-coil region" evidence="10">
    <location>
        <begin position="726"/>
        <end position="852"/>
    </location>
</feature>